<dbReference type="InterPro" id="IPR003593">
    <property type="entry name" value="AAA+_ATPase"/>
</dbReference>
<dbReference type="EMBL" id="BMHA01000001">
    <property type="protein sequence ID" value="GGI02694.1"/>
    <property type="molecule type" value="Genomic_DNA"/>
</dbReference>
<dbReference type="Gene3D" id="3.40.50.300">
    <property type="entry name" value="P-loop containing nucleotide triphosphate hydrolases"/>
    <property type="match status" value="1"/>
</dbReference>
<dbReference type="InterPro" id="IPR027417">
    <property type="entry name" value="P-loop_NTPase"/>
</dbReference>
<dbReference type="SMART" id="SM00382">
    <property type="entry name" value="AAA"/>
    <property type="match status" value="1"/>
</dbReference>
<evidence type="ECO:0000256" key="4">
    <source>
        <dbReference type="ARBA" id="ARBA00022840"/>
    </source>
</evidence>
<dbReference type="PANTHER" id="PTHR43335">
    <property type="entry name" value="ABC TRANSPORTER, ATP-BINDING PROTEIN"/>
    <property type="match status" value="1"/>
</dbReference>
<keyword evidence="7" id="KW-1185">Reference proteome</keyword>
<comment type="caution">
    <text evidence="6">The sequence shown here is derived from an EMBL/GenBank/DDBJ whole genome shotgun (WGS) entry which is preliminary data.</text>
</comment>
<dbReference type="RefSeq" id="WP_205745375.1">
    <property type="nucleotide sequence ID" value="NZ_BMHA01000001.1"/>
</dbReference>
<keyword evidence="3" id="KW-0547">Nucleotide-binding</keyword>
<feature type="domain" description="ABC transporter" evidence="5">
    <location>
        <begin position="23"/>
        <end position="253"/>
    </location>
</feature>
<dbReference type="AlphaFoldDB" id="A0A8J3ESC1"/>
<gene>
    <name evidence="6" type="ORF">GCM10011354_01230</name>
</gene>
<dbReference type="SUPFAM" id="SSF52540">
    <property type="entry name" value="P-loop containing nucleoside triphosphate hydrolases"/>
    <property type="match status" value="1"/>
</dbReference>
<evidence type="ECO:0000256" key="2">
    <source>
        <dbReference type="ARBA" id="ARBA00022448"/>
    </source>
</evidence>
<dbReference type="CDD" id="cd03230">
    <property type="entry name" value="ABC_DR_subfamily_A"/>
    <property type="match status" value="1"/>
</dbReference>
<dbReference type="PROSITE" id="PS50893">
    <property type="entry name" value="ABC_TRANSPORTER_2"/>
    <property type="match status" value="1"/>
</dbReference>
<organism evidence="6 7">
    <name type="scientific">Egicoccus halophilus</name>
    <dbReference type="NCBI Taxonomy" id="1670830"/>
    <lineage>
        <taxon>Bacteria</taxon>
        <taxon>Bacillati</taxon>
        <taxon>Actinomycetota</taxon>
        <taxon>Nitriliruptoria</taxon>
        <taxon>Egicoccales</taxon>
        <taxon>Egicoccaceae</taxon>
        <taxon>Egicoccus</taxon>
    </lineage>
</organism>
<reference evidence="6" key="2">
    <citation type="submission" date="2020-09" db="EMBL/GenBank/DDBJ databases">
        <authorList>
            <person name="Sun Q."/>
            <person name="Zhou Y."/>
        </authorList>
    </citation>
    <scope>NUCLEOTIDE SEQUENCE</scope>
    <source>
        <strain evidence="6">CGMCC 1.14988</strain>
    </source>
</reference>
<dbReference type="Pfam" id="PF00005">
    <property type="entry name" value="ABC_tran"/>
    <property type="match status" value="1"/>
</dbReference>
<dbReference type="Proteomes" id="UP000650511">
    <property type="component" value="Unassembled WGS sequence"/>
</dbReference>
<dbReference type="GO" id="GO:0005524">
    <property type="term" value="F:ATP binding"/>
    <property type="evidence" value="ECO:0007669"/>
    <property type="project" value="UniProtKB-KW"/>
</dbReference>
<evidence type="ECO:0000313" key="6">
    <source>
        <dbReference type="EMBL" id="GGI02694.1"/>
    </source>
</evidence>
<protein>
    <submittedName>
        <fullName evidence="6">ABC transporter</fullName>
    </submittedName>
</protein>
<keyword evidence="2" id="KW-0813">Transport</keyword>
<keyword evidence="4" id="KW-0067">ATP-binding</keyword>
<accession>A0A8J3ESC1</accession>
<name>A0A8J3ESC1_9ACTN</name>
<dbReference type="PANTHER" id="PTHR43335:SF3">
    <property type="entry name" value="ABC TRANSPORTER"/>
    <property type="match status" value="1"/>
</dbReference>
<proteinExistence type="inferred from homology"/>
<evidence type="ECO:0000313" key="7">
    <source>
        <dbReference type="Proteomes" id="UP000650511"/>
    </source>
</evidence>
<sequence>MSDTIESVSDDVPVPPPPPAAAVTVRGLTKRYGDLAAVDGLDLDVPRGGVFGLVGPNGAGKTTTMLATVTLLRPDEGRIDVLGHDPVTDPRAVRGVVGYVPDTFGLYDGLSCREYLDFFAAAYEVPREGRAAQVDALLELVELSHKAATDVAGLSRGMQQRLSLARGLVHDPQVLVADEPASGLDPRARVELREIVKELAVQGVTIVISSHILAELDELCDRVAIVEAGKVLAQGTADEIRGAVQASSTVTVRVLGGEDALAVAATLAAGTGALVTPEEGRLRCEVVGGEAAAAELLRTLVVGGVRVTDFREDRGGLERLFLSVTQGVVR</sequence>
<evidence type="ECO:0000256" key="1">
    <source>
        <dbReference type="ARBA" id="ARBA00005417"/>
    </source>
</evidence>
<evidence type="ECO:0000259" key="5">
    <source>
        <dbReference type="PROSITE" id="PS50893"/>
    </source>
</evidence>
<dbReference type="InterPro" id="IPR003439">
    <property type="entry name" value="ABC_transporter-like_ATP-bd"/>
</dbReference>
<reference evidence="6" key="1">
    <citation type="journal article" date="2014" name="Int. J. Syst. Evol. Microbiol.">
        <title>Complete genome sequence of Corynebacterium casei LMG S-19264T (=DSM 44701T), isolated from a smear-ripened cheese.</title>
        <authorList>
            <consortium name="US DOE Joint Genome Institute (JGI-PGF)"/>
            <person name="Walter F."/>
            <person name="Albersmeier A."/>
            <person name="Kalinowski J."/>
            <person name="Ruckert C."/>
        </authorList>
    </citation>
    <scope>NUCLEOTIDE SEQUENCE</scope>
    <source>
        <strain evidence="6">CGMCC 1.14988</strain>
    </source>
</reference>
<evidence type="ECO:0000256" key="3">
    <source>
        <dbReference type="ARBA" id="ARBA00022741"/>
    </source>
</evidence>
<comment type="similarity">
    <text evidence="1">Belongs to the ABC transporter superfamily.</text>
</comment>
<dbReference type="GO" id="GO:0016887">
    <property type="term" value="F:ATP hydrolysis activity"/>
    <property type="evidence" value="ECO:0007669"/>
    <property type="project" value="InterPro"/>
</dbReference>